<name>A0A6J7DIZ4_9ZZZZ</name>
<protein>
    <submittedName>
        <fullName evidence="1">Unannotated protein</fullName>
    </submittedName>
</protein>
<dbReference type="EMBL" id="CAFBLS010000049">
    <property type="protein sequence ID" value="CAB4868309.1"/>
    <property type="molecule type" value="Genomic_DNA"/>
</dbReference>
<sequence>MLDRSPTERLIMAALLKGGPATSAALIERLDVSDSTAVTAVIAQLVADGALLESNGVISVVHRRVVKPGARAILDRLGDL</sequence>
<dbReference type="AlphaFoldDB" id="A0A6J7DIZ4"/>
<accession>A0A6J7DIZ4</accession>
<proteinExistence type="predicted"/>
<dbReference type="InterPro" id="IPR036390">
    <property type="entry name" value="WH_DNA-bd_sf"/>
</dbReference>
<dbReference type="SUPFAM" id="SSF46785">
    <property type="entry name" value="Winged helix' DNA-binding domain"/>
    <property type="match status" value="1"/>
</dbReference>
<reference evidence="1" key="1">
    <citation type="submission" date="2020-05" db="EMBL/GenBank/DDBJ databases">
        <authorList>
            <person name="Chiriac C."/>
            <person name="Salcher M."/>
            <person name="Ghai R."/>
            <person name="Kavagutti S V."/>
        </authorList>
    </citation>
    <scope>NUCLEOTIDE SEQUENCE</scope>
</reference>
<gene>
    <name evidence="1" type="ORF">UFOPK3402_00562</name>
</gene>
<organism evidence="1">
    <name type="scientific">freshwater metagenome</name>
    <dbReference type="NCBI Taxonomy" id="449393"/>
    <lineage>
        <taxon>unclassified sequences</taxon>
        <taxon>metagenomes</taxon>
        <taxon>ecological metagenomes</taxon>
    </lineage>
</organism>
<evidence type="ECO:0000313" key="1">
    <source>
        <dbReference type="EMBL" id="CAB4868309.1"/>
    </source>
</evidence>